<name>A0A6J4M5J0_9CHLR</name>
<proteinExistence type="predicted"/>
<reference evidence="1" key="1">
    <citation type="submission" date="2020-02" db="EMBL/GenBank/DDBJ databases">
        <authorList>
            <person name="Meier V. D."/>
        </authorList>
    </citation>
    <scope>NUCLEOTIDE SEQUENCE</scope>
    <source>
        <strain evidence="1">AVDCRST_MAG93</strain>
    </source>
</reference>
<evidence type="ECO:0000313" key="1">
    <source>
        <dbReference type="EMBL" id="CAA9350776.1"/>
    </source>
</evidence>
<accession>A0A6J4M5J0</accession>
<dbReference type="EMBL" id="CADCTR010002402">
    <property type="protein sequence ID" value="CAA9350776.1"/>
    <property type="molecule type" value="Genomic_DNA"/>
</dbReference>
<gene>
    <name evidence="1" type="ORF">AVDCRST_MAG93-7107</name>
</gene>
<organism evidence="1">
    <name type="scientific">uncultured Chloroflexia bacterium</name>
    <dbReference type="NCBI Taxonomy" id="1672391"/>
    <lineage>
        <taxon>Bacteria</taxon>
        <taxon>Bacillati</taxon>
        <taxon>Chloroflexota</taxon>
        <taxon>Chloroflexia</taxon>
        <taxon>environmental samples</taxon>
    </lineage>
</organism>
<feature type="non-terminal residue" evidence="1">
    <location>
        <position position="1"/>
    </location>
</feature>
<protein>
    <submittedName>
        <fullName evidence="1">Uncharacterized protein</fullName>
    </submittedName>
</protein>
<sequence length="30" mass="3306">PGSFSVAFTLDKYRHIIPGLADNVMEDALK</sequence>
<dbReference type="AlphaFoldDB" id="A0A6J4M5J0"/>